<dbReference type="EMBL" id="AJFE02037581">
    <property type="status" value="NOT_ANNOTATED_CDS"/>
    <property type="molecule type" value="Genomic_DNA"/>
</dbReference>
<dbReference type="GO" id="GO:0045087">
    <property type="term" value="P:innate immune response"/>
    <property type="evidence" value="ECO:0007669"/>
    <property type="project" value="UniProtKB-KW"/>
</dbReference>
<evidence type="ECO:0000313" key="16">
    <source>
        <dbReference type="Proteomes" id="UP000240080"/>
    </source>
</evidence>
<dbReference type="GeneID" id="100989780"/>
<evidence type="ECO:0000256" key="11">
    <source>
        <dbReference type="ARBA" id="ARBA00023319"/>
    </source>
</evidence>
<keyword evidence="2" id="KW-0399">Innate immunity</keyword>
<dbReference type="PANTHER" id="PTHR12080">
    <property type="entry name" value="SIGNALING LYMPHOCYTIC ACTIVATION MOLECULE"/>
    <property type="match status" value="1"/>
</dbReference>
<dbReference type="STRING" id="9597.ENSPPAP00000021157"/>
<reference evidence="15" key="3">
    <citation type="submission" date="2025-09" db="UniProtKB">
        <authorList>
            <consortium name="Ensembl"/>
        </authorList>
    </citation>
    <scope>IDENTIFICATION</scope>
</reference>
<dbReference type="GO" id="GO:0042802">
    <property type="term" value="F:identical protein binding"/>
    <property type="evidence" value="ECO:0007669"/>
    <property type="project" value="Ensembl"/>
</dbReference>
<dbReference type="CTD" id="57823"/>
<dbReference type="GO" id="GO:0002250">
    <property type="term" value="P:adaptive immune response"/>
    <property type="evidence" value="ECO:0007669"/>
    <property type="project" value="UniProtKB-KW"/>
</dbReference>
<evidence type="ECO:0000256" key="4">
    <source>
        <dbReference type="ARBA" id="ARBA00022729"/>
    </source>
</evidence>
<dbReference type="InterPro" id="IPR015631">
    <property type="entry name" value="CD2/SLAM_rcpt"/>
</dbReference>
<dbReference type="Bgee" id="ENSPPAG00000033814">
    <property type="expression patterns" value="Expressed in liver and 5 other cell types or tissues"/>
</dbReference>
<dbReference type="GO" id="GO:0009897">
    <property type="term" value="C:external side of plasma membrane"/>
    <property type="evidence" value="ECO:0007669"/>
    <property type="project" value="TreeGrafter"/>
</dbReference>
<evidence type="ECO:0000256" key="7">
    <source>
        <dbReference type="ARBA" id="ARBA00023130"/>
    </source>
</evidence>
<dbReference type="Proteomes" id="UP000240080">
    <property type="component" value="Chromosome 1"/>
</dbReference>
<evidence type="ECO:0000256" key="3">
    <source>
        <dbReference type="ARBA" id="ARBA00022692"/>
    </source>
</evidence>
<evidence type="ECO:0000256" key="2">
    <source>
        <dbReference type="ARBA" id="ARBA00022588"/>
    </source>
</evidence>
<dbReference type="AlphaFoldDB" id="A0A2R9AV31"/>
<evidence type="ECO:0000259" key="14">
    <source>
        <dbReference type="PROSITE" id="PS50835"/>
    </source>
</evidence>
<dbReference type="OMA" id="DSIVWIF"/>
<dbReference type="GO" id="GO:0042110">
    <property type="term" value="P:T cell activation"/>
    <property type="evidence" value="ECO:0007669"/>
    <property type="project" value="TreeGrafter"/>
</dbReference>
<dbReference type="FunFam" id="2.60.40.10:FF:000470">
    <property type="entry name" value="SLAM family member 7"/>
    <property type="match status" value="1"/>
</dbReference>
<keyword evidence="4 13" id="KW-0732">Signal</keyword>
<feature type="domain" description="Ig-like" evidence="14">
    <location>
        <begin position="131"/>
        <end position="206"/>
    </location>
</feature>
<evidence type="ECO:0000256" key="13">
    <source>
        <dbReference type="SAM" id="SignalP"/>
    </source>
</evidence>
<dbReference type="InterPro" id="IPR013106">
    <property type="entry name" value="Ig_V-set"/>
</dbReference>
<dbReference type="PANTHER" id="PTHR12080:SF46">
    <property type="entry name" value="SLAM FAMILY MEMBER 7"/>
    <property type="match status" value="1"/>
</dbReference>
<feature type="signal peptide" evidence="13">
    <location>
        <begin position="1"/>
        <end position="22"/>
    </location>
</feature>
<dbReference type="GeneTree" id="ENSGT01030000234540"/>
<dbReference type="FunFam" id="2.60.40.10:FF:000820">
    <property type="entry name" value="SLAM family member 7"/>
    <property type="match status" value="1"/>
</dbReference>
<dbReference type="Ensembl" id="ENSPPAT00000043957.1">
    <property type="protein sequence ID" value="ENSPPAP00000021157.1"/>
    <property type="gene ID" value="ENSPPAG00000033814.1"/>
</dbReference>
<dbReference type="InterPro" id="IPR013783">
    <property type="entry name" value="Ig-like_fold"/>
</dbReference>
<proteinExistence type="predicted"/>
<feature type="transmembrane region" description="Helical" evidence="12">
    <location>
        <begin position="226"/>
        <end position="250"/>
    </location>
</feature>
<keyword evidence="8 12" id="KW-0472">Membrane</keyword>
<evidence type="ECO:0000256" key="1">
    <source>
        <dbReference type="ARBA" id="ARBA00004479"/>
    </source>
</evidence>
<comment type="subcellular location">
    <subcellularLocation>
        <location evidence="1">Membrane</location>
        <topology evidence="1">Single-pass type I membrane protein</topology>
    </subcellularLocation>
</comment>
<keyword evidence="10" id="KW-0325">Glycoprotein</keyword>
<protein>
    <submittedName>
        <fullName evidence="15">SLAM family member 7</fullName>
    </submittedName>
</protein>
<feature type="chain" id="PRO_5015316130" evidence="13">
    <location>
        <begin position="23"/>
        <end position="335"/>
    </location>
</feature>
<keyword evidence="11" id="KW-0393">Immunoglobulin domain</keyword>
<evidence type="ECO:0000313" key="15">
    <source>
        <dbReference type="Ensembl" id="ENSPPAP00000021157.1"/>
    </source>
</evidence>
<dbReference type="SUPFAM" id="SSF48726">
    <property type="entry name" value="Immunoglobulin"/>
    <property type="match status" value="2"/>
</dbReference>
<evidence type="ECO:0000256" key="5">
    <source>
        <dbReference type="ARBA" id="ARBA00022859"/>
    </source>
</evidence>
<keyword evidence="6 12" id="KW-1133">Transmembrane helix</keyword>
<gene>
    <name evidence="15" type="primary">SLAMF7</name>
</gene>
<evidence type="ECO:0000256" key="10">
    <source>
        <dbReference type="ARBA" id="ARBA00023180"/>
    </source>
</evidence>
<evidence type="ECO:0000256" key="6">
    <source>
        <dbReference type="ARBA" id="ARBA00022989"/>
    </source>
</evidence>
<reference evidence="15 16" key="1">
    <citation type="journal article" date="2012" name="Nature">
        <title>The bonobo genome compared with the chimpanzee and human genomes.</title>
        <authorList>
            <person name="Prufer K."/>
            <person name="Munch K."/>
            <person name="Hellmann I."/>
            <person name="Akagi K."/>
            <person name="Miller J.R."/>
            <person name="Walenz B."/>
            <person name="Koren S."/>
            <person name="Sutton G."/>
            <person name="Kodira C."/>
            <person name="Winer R."/>
            <person name="Knight J.R."/>
            <person name="Mullikin J.C."/>
            <person name="Meader S.J."/>
            <person name="Ponting C.P."/>
            <person name="Lunter G."/>
            <person name="Higashino S."/>
            <person name="Hobolth A."/>
            <person name="Dutheil J."/>
            <person name="Karakoc E."/>
            <person name="Alkan C."/>
            <person name="Sajjadian S."/>
            <person name="Catacchio C.R."/>
            <person name="Ventura M."/>
            <person name="Marques-Bonet T."/>
            <person name="Eichler E.E."/>
            <person name="Andre C."/>
            <person name="Atencia R."/>
            <person name="Mugisha L."/>
            <person name="Junhold J."/>
            <person name="Patterson N."/>
            <person name="Siebauer M."/>
            <person name="Good J.M."/>
            <person name="Fischer A."/>
            <person name="Ptak S.E."/>
            <person name="Lachmann M."/>
            <person name="Symer D.E."/>
            <person name="Mailund T."/>
            <person name="Schierup M.H."/>
            <person name="Andres A.M."/>
            <person name="Kelso J."/>
            <person name="Paabo S."/>
        </authorList>
    </citation>
    <scope>NUCLEOTIDE SEQUENCE [LARGE SCALE GENOMIC DNA]</scope>
</reference>
<keyword evidence="9" id="KW-1015">Disulfide bond</keyword>
<organism evidence="15 16">
    <name type="scientific">Pan paniscus</name>
    <name type="common">Pygmy chimpanzee</name>
    <name type="synonym">Bonobo</name>
    <dbReference type="NCBI Taxonomy" id="9597"/>
    <lineage>
        <taxon>Eukaryota</taxon>
        <taxon>Metazoa</taxon>
        <taxon>Chordata</taxon>
        <taxon>Craniata</taxon>
        <taxon>Vertebrata</taxon>
        <taxon>Euteleostomi</taxon>
        <taxon>Mammalia</taxon>
        <taxon>Eutheria</taxon>
        <taxon>Euarchontoglires</taxon>
        <taxon>Primates</taxon>
        <taxon>Haplorrhini</taxon>
        <taxon>Catarrhini</taxon>
        <taxon>Hominidae</taxon>
        <taxon>Pan</taxon>
    </lineage>
</organism>
<dbReference type="InterPro" id="IPR007110">
    <property type="entry name" value="Ig-like_dom"/>
</dbReference>
<dbReference type="InterPro" id="IPR036179">
    <property type="entry name" value="Ig-like_dom_sf"/>
</dbReference>
<evidence type="ECO:0000256" key="9">
    <source>
        <dbReference type="ARBA" id="ARBA00023157"/>
    </source>
</evidence>
<dbReference type="PROSITE" id="PS50835">
    <property type="entry name" value="IG_LIKE"/>
    <property type="match status" value="1"/>
</dbReference>
<sequence length="335" mass="37130">MAGSPTCLTLIYILWQLTGSAASGPVKELVGSVGGAVTFPLKSKVKQVDSIVWTFNTTPLVTIQPEGGTIIVTQNRNKERVDFPDGGYSLKLSKLKKNDSGIYYVGIYSSSLQQPSTQEYVLHVYEHLSKPKVTMGLQSNKNGTCVTNLTCCIEHGEEDVIYTWKALGQAANESHNGSILPISWRWGESDMTFICVARNPVSSNFSSPILARKLCEGAADDPDSSMVLLCLLLVPLLLSLFVLGLFLWFLKRERQEESIEEKKRADICRETPNICPHSGGNTEYDTIPHTNRTILKEDPANTVYSTVEIPKKMENPHSLLTMPDTPRLFAYENVI</sequence>
<keyword evidence="3 12" id="KW-0812">Transmembrane</keyword>
<dbReference type="Gene3D" id="2.60.40.10">
    <property type="entry name" value="Immunoglobulins"/>
    <property type="match status" value="2"/>
</dbReference>
<reference evidence="15" key="2">
    <citation type="submission" date="2025-08" db="UniProtKB">
        <authorList>
            <consortium name="Ensembl"/>
        </authorList>
    </citation>
    <scope>IDENTIFICATION</scope>
</reference>
<evidence type="ECO:0000256" key="12">
    <source>
        <dbReference type="SAM" id="Phobius"/>
    </source>
</evidence>
<name>A0A2R9AV31_PANPA</name>
<keyword evidence="7" id="KW-1064">Adaptive immunity</keyword>
<evidence type="ECO:0000256" key="8">
    <source>
        <dbReference type="ARBA" id="ARBA00023136"/>
    </source>
</evidence>
<keyword evidence="5" id="KW-0391">Immunity</keyword>
<keyword evidence="16" id="KW-1185">Reference proteome</keyword>
<dbReference type="Pfam" id="PF07686">
    <property type="entry name" value="V-set"/>
    <property type="match status" value="1"/>
</dbReference>
<dbReference type="KEGG" id="pps:100989780"/>
<accession>A0A2R9AV31</accession>